<dbReference type="EMBL" id="JMSE01001487">
    <property type="protein sequence ID" value="KDN60654.1"/>
    <property type="molecule type" value="Genomic_DNA"/>
</dbReference>
<accession>A0A066WZ29</accession>
<dbReference type="AlphaFoldDB" id="A0A066WZ29"/>
<keyword evidence="2" id="KW-1185">Reference proteome</keyword>
<dbReference type="Proteomes" id="UP000027238">
    <property type="component" value="Unassembled WGS sequence"/>
</dbReference>
<evidence type="ECO:0000313" key="2">
    <source>
        <dbReference type="Proteomes" id="UP000027238"/>
    </source>
</evidence>
<comment type="caution">
    <text evidence="1">The sequence shown here is derived from an EMBL/GenBank/DDBJ whole genome shotgun (WGS) entry which is preliminary data.</text>
</comment>
<organism evidence="1 2">
    <name type="scientific">Colletotrichum sublineola</name>
    <name type="common">Sorghum anthracnose fungus</name>
    <dbReference type="NCBI Taxonomy" id="1173701"/>
    <lineage>
        <taxon>Eukaryota</taxon>
        <taxon>Fungi</taxon>
        <taxon>Dikarya</taxon>
        <taxon>Ascomycota</taxon>
        <taxon>Pezizomycotina</taxon>
        <taxon>Sordariomycetes</taxon>
        <taxon>Hypocreomycetidae</taxon>
        <taxon>Glomerellales</taxon>
        <taxon>Glomerellaceae</taxon>
        <taxon>Colletotrichum</taxon>
        <taxon>Colletotrichum graminicola species complex</taxon>
    </lineage>
</organism>
<dbReference type="HOGENOM" id="CLU_1517769_0_0_1"/>
<sequence length="177" mass="20157">MLLRSCETLVTHNIREPVQDAAERRHPFLHLSLYQTWPFLRPQEFGHESPQTCQHIGQPGPQCPQSPRRRCQRRIALFPHRLQLAGWCLNQLPPQPRHAPEDLLGEPDDPFEVRLVYAINVFECRRNAVPSCLPGWPPVVTAVAALHDLHLAREGLVADRVRYVSSMVVVMGAVHHG</sequence>
<reference evidence="2" key="1">
    <citation type="journal article" date="2014" name="Genome Announc.">
        <title>Draft genome sequence of Colletotrichum sublineola, a destructive pathogen of cultivated sorghum.</title>
        <authorList>
            <person name="Baroncelli R."/>
            <person name="Sanz-Martin J.M."/>
            <person name="Rech G.E."/>
            <person name="Sukno S.A."/>
            <person name="Thon M.R."/>
        </authorList>
    </citation>
    <scope>NUCLEOTIDE SEQUENCE [LARGE SCALE GENOMIC DNA]</scope>
    <source>
        <strain evidence="2">TX430BB</strain>
    </source>
</reference>
<gene>
    <name evidence="1" type="ORF">CSUB01_11609</name>
</gene>
<protein>
    <submittedName>
        <fullName evidence="1">Uncharacterized protein</fullName>
    </submittedName>
</protein>
<evidence type="ECO:0000313" key="1">
    <source>
        <dbReference type="EMBL" id="KDN60654.1"/>
    </source>
</evidence>
<proteinExistence type="predicted"/>
<name>A0A066WZ29_COLSU</name>